<feature type="domain" description="LXG" evidence="2">
    <location>
        <begin position="1"/>
        <end position="154"/>
    </location>
</feature>
<evidence type="ECO:0000256" key="1">
    <source>
        <dbReference type="ARBA" id="ARBA00034117"/>
    </source>
</evidence>
<evidence type="ECO:0000313" key="3">
    <source>
        <dbReference type="EMBL" id="MET3656338.1"/>
    </source>
</evidence>
<proteinExistence type="inferred from homology"/>
<dbReference type="Proteomes" id="UP001549104">
    <property type="component" value="Unassembled WGS sequence"/>
</dbReference>
<dbReference type="Pfam" id="PF14431">
    <property type="entry name" value="YwqJ-deaminase"/>
    <property type="match status" value="1"/>
</dbReference>
<evidence type="ECO:0000259" key="2">
    <source>
        <dbReference type="PROSITE" id="PS51756"/>
    </source>
</evidence>
<organism evidence="3 4">
    <name type="scientific">Sporosarcina psychrophila</name>
    <name type="common">Bacillus psychrophilus</name>
    <dbReference type="NCBI Taxonomy" id="1476"/>
    <lineage>
        <taxon>Bacteria</taxon>
        <taxon>Bacillati</taxon>
        <taxon>Bacillota</taxon>
        <taxon>Bacilli</taxon>
        <taxon>Bacillales</taxon>
        <taxon>Caryophanaceae</taxon>
        <taxon>Sporosarcina</taxon>
    </lineage>
</organism>
<comment type="similarity">
    <text evidence="1">In the N-terminal section; belongs to the LXG family.</text>
</comment>
<sequence>MDSALDALEPNANGFIRQTFLEGEVEAGLMEIAQLTSSLTDEANAIMNQVADIVALPHLNDSDVQEGVRDARRKRDITIADLYEFDANQTRALIAIENDLKTMEIWISDIEGLFTDGVTAIDFPMDKWAALSAKNTLQTDLAQRTVPVAAIASMMYVDGQPGTLLGASISGGSTAMFGHRFQEVVGDLYWASVYTLPGMATWAMPIDGFNKEHVMNNQKVYPKSTLNPVMKSLNSFKEIGTDFVVGVNTRTDKALDSPSDFANYATLGISDGVILGAKSRADKMWNSPYDFTNYWTIGFAGTVKGALAAEDPLSKEHWLDSLGLATIAIGGVKAVAPKESLGTVSGKGVGNPPTTSKPLKGVNRAEGISRIDYLHNKYGKLTSEQLHQRINLRGETAKELSKLSSLTNKQAGPALAGVFNKTTGKYYFATNNPTGKVPEIIHPLIKERLGNMPKDVYDSYAEMTYGAGSHAEVKAINDALLANPDAKINDLTVNVVRSGKKLKPTGQMMKKCPHCAYITEGFEFISEVPKIGD</sequence>
<dbReference type="InterPro" id="IPR006829">
    <property type="entry name" value="LXG_dom"/>
</dbReference>
<dbReference type="Pfam" id="PF04740">
    <property type="entry name" value="LXG"/>
    <property type="match status" value="1"/>
</dbReference>
<dbReference type="RefSeq" id="WP_354312596.1">
    <property type="nucleotide sequence ID" value="NZ_JBEPME010000001.1"/>
</dbReference>
<keyword evidence="4" id="KW-1185">Reference proteome</keyword>
<comment type="caution">
    <text evidence="3">The sequence shown here is derived from an EMBL/GenBank/DDBJ whole genome shotgun (WGS) entry which is preliminary data.</text>
</comment>
<dbReference type="EMBL" id="JBEPME010000001">
    <property type="protein sequence ID" value="MET3656338.1"/>
    <property type="molecule type" value="Genomic_DNA"/>
</dbReference>
<evidence type="ECO:0000313" key="4">
    <source>
        <dbReference type="Proteomes" id="UP001549104"/>
    </source>
</evidence>
<gene>
    <name evidence="3" type="ORF">ABIC55_001422</name>
</gene>
<name>A0ABV2K5H2_SPOPS</name>
<accession>A0ABV2K5H2</accession>
<dbReference type="InterPro" id="IPR025968">
    <property type="entry name" value="YwqJ_deaminase"/>
</dbReference>
<reference evidence="3 4" key="1">
    <citation type="submission" date="2024-06" db="EMBL/GenBank/DDBJ databases">
        <title>Sorghum-associated microbial communities from plants grown in Nebraska, USA.</title>
        <authorList>
            <person name="Schachtman D."/>
        </authorList>
    </citation>
    <scope>NUCLEOTIDE SEQUENCE [LARGE SCALE GENOMIC DNA]</scope>
    <source>
        <strain evidence="3 4">1288</strain>
    </source>
</reference>
<protein>
    <recommendedName>
        <fullName evidence="2">LXG domain-containing protein</fullName>
    </recommendedName>
</protein>
<dbReference type="PROSITE" id="PS51756">
    <property type="entry name" value="LXG"/>
    <property type="match status" value="1"/>
</dbReference>